<dbReference type="GeneID" id="30012689"/>
<keyword evidence="3" id="KW-1185">Reference proteome</keyword>
<evidence type="ECO:0000256" key="1">
    <source>
        <dbReference type="SAM" id="MobiDB-lite"/>
    </source>
</evidence>
<reference evidence="2 3" key="1">
    <citation type="submission" date="2016-04" db="EMBL/GenBank/DDBJ databases">
        <title>Draft genome of Fonsecaea erecta CBS 125763.</title>
        <authorList>
            <person name="Weiss V.A."/>
            <person name="Vicente V.A."/>
            <person name="Raittz R.T."/>
            <person name="Moreno L.F."/>
            <person name="De Souza E.M."/>
            <person name="Pedrosa F.O."/>
            <person name="Steffens M.B."/>
            <person name="Faoro H."/>
            <person name="Tadra-Sfeir M.Z."/>
            <person name="Najafzadeh M.J."/>
            <person name="Felipe M.S."/>
            <person name="Teixeira M."/>
            <person name="Sun J."/>
            <person name="Xi L."/>
            <person name="Gomes R."/>
            <person name="De Azevedo C.M."/>
            <person name="Salgado C.G."/>
            <person name="Da Silva M.B."/>
            <person name="Nascimento M.F."/>
            <person name="Queiroz-Telles F."/>
            <person name="Attili D.S."/>
            <person name="Gorbushina A."/>
        </authorList>
    </citation>
    <scope>NUCLEOTIDE SEQUENCE [LARGE SCALE GENOMIC DNA]</scope>
    <source>
        <strain evidence="2 3">CBS 125763</strain>
    </source>
</reference>
<sequence length="424" mass="45750">MAAATAETQDGNPPGHITGTIPQHLPRYTTIATFPPGAFLENLAVRGDGSILASDMLSGSIWYINPHADDGDTQATVELVHKFELEDPPTEEPSTGNTVEEDGEESHGSYASTPAAEAIVESPTHPDVFYLFSGVHGKKGTWWVYELDMRSFVPSSNRPKTTTTDDLSHQVKVRRLAPVPSVTWLNGGTAIPHPSQPLILMAESYQGSLYSYNVKTRNVDLWLQHTLLEKMTTRPPWPGVNGVKYHHDRMDGWVYFTNSDRAILGRVRVNHQGDAPTAARDGKSGQVVIESLVSGCCGDDLCLDGDGNVYVATNPMNSVLKFPQLAAPSAVPGGGRQNAQPERQVILGLLLLHSRPQFSAGEASSSPPKPDSGFEVDQDTTGPTAVAFGTTASDKKDLYVVTNGGIINPLDGIVREARVLRVHL</sequence>
<dbReference type="InterPro" id="IPR052998">
    <property type="entry name" value="Hetero-Diels-Alderase-like"/>
</dbReference>
<feature type="region of interest" description="Disordered" evidence="1">
    <location>
        <begin position="84"/>
        <end position="110"/>
    </location>
</feature>
<dbReference type="AlphaFoldDB" id="A0A178ZF26"/>
<feature type="compositionally biased region" description="Polar residues" evidence="1">
    <location>
        <begin position="1"/>
        <end position="11"/>
    </location>
</feature>
<dbReference type="Proteomes" id="UP000078343">
    <property type="component" value="Unassembled WGS sequence"/>
</dbReference>
<accession>A0A178ZF26</accession>
<proteinExistence type="predicted"/>
<comment type="caution">
    <text evidence="2">The sequence shown here is derived from an EMBL/GenBank/DDBJ whole genome shotgun (WGS) entry which is preliminary data.</text>
</comment>
<evidence type="ECO:0000313" key="3">
    <source>
        <dbReference type="Proteomes" id="UP000078343"/>
    </source>
</evidence>
<gene>
    <name evidence="2" type="ORF">AYL99_08521</name>
</gene>
<name>A0A178ZF26_9EURO</name>
<dbReference type="RefSeq" id="XP_018691150.1">
    <property type="nucleotide sequence ID" value="XM_018840029.1"/>
</dbReference>
<dbReference type="OrthoDB" id="9977941at2759"/>
<dbReference type="SUPFAM" id="SSF63829">
    <property type="entry name" value="Calcium-dependent phosphotriesterase"/>
    <property type="match status" value="1"/>
</dbReference>
<organism evidence="2 3">
    <name type="scientific">Fonsecaea erecta</name>
    <dbReference type="NCBI Taxonomy" id="1367422"/>
    <lineage>
        <taxon>Eukaryota</taxon>
        <taxon>Fungi</taxon>
        <taxon>Dikarya</taxon>
        <taxon>Ascomycota</taxon>
        <taxon>Pezizomycotina</taxon>
        <taxon>Eurotiomycetes</taxon>
        <taxon>Chaetothyriomycetidae</taxon>
        <taxon>Chaetothyriales</taxon>
        <taxon>Herpotrichiellaceae</taxon>
        <taxon>Fonsecaea</taxon>
    </lineage>
</organism>
<evidence type="ECO:0008006" key="4">
    <source>
        <dbReference type="Google" id="ProtNLM"/>
    </source>
</evidence>
<feature type="region of interest" description="Disordered" evidence="1">
    <location>
        <begin position="358"/>
        <end position="388"/>
    </location>
</feature>
<protein>
    <recommendedName>
        <fullName evidence="4">SMP-30/Gluconolactonase/LRE-like region domain-containing protein</fullName>
    </recommendedName>
</protein>
<feature type="region of interest" description="Disordered" evidence="1">
    <location>
        <begin position="1"/>
        <end position="22"/>
    </location>
</feature>
<evidence type="ECO:0000313" key="2">
    <source>
        <dbReference type="EMBL" id="OAP57783.1"/>
    </source>
</evidence>
<dbReference type="EMBL" id="LVYI01000007">
    <property type="protein sequence ID" value="OAP57783.1"/>
    <property type="molecule type" value="Genomic_DNA"/>
</dbReference>
<dbReference type="InterPro" id="IPR011042">
    <property type="entry name" value="6-blade_b-propeller_TolB-like"/>
</dbReference>
<dbReference type="PANTHER" id="PTHR42060:SF1">
    <property type="entry name" value="NHL REPEAT-CONTAINING PROTEIN"/>
    <property type="match status" value="1"/>
</dbReference>
<dbReference type="Gene3D" id="2.120.10.30">
    <property type="entry name" value="TolB, C-terminal domain"/>
    <property type="match status" value="2"/>
</dbReference>
<dbReference type="PANTHER" id="PTHR42060">
    <property type="entry name" value="NHL REPEAT-CONTAINING PROTEIN-RELATED"/>
    <property type="match status" value="1"/>
</dbReference>